<organism evidence="2 4">
    <name type="scientific">Vigna unguiculata</name>
    <name type="common">Cowpea</name>
    <dbReference type="NCBI Taxonomy" id="3917"/>
    <lineage>
        <taxon>Eukaryota</taxon>
        <taxon>Viridiplantae</taxon>
        <taxon>Streptophyta</taxon>
        <taxon>Embryophyta</taxon>
        <taxon>Tracheophyta</taxon>
        <taxon>Spermatophyta</taxon>
        <taxon>Magnoliopsida</taxon>
        <taxon>eudicotyledons</taxon>
        <taxon>Gunneridae</taxon>
        <taxon>Pentapetalae</taxon>
        <taxon>rosids</taxon>
        <taxon>fabids</taxon>
        <taxon>Fabales</taxon>
        <taxon>Fabaceae</taxon>
        <taxon>Papilionoideae</taxon>
        <taxon>50 kb inversion clade</taxon>
        <taxon>NPAAA clade</taxon>
        <taxon>indigoferoid/millettioid clade</taxon>
        <taxon>Phaseoleae</taxon>
        <taxon>Vigna</taxon>
    </lineage>
</organism>
<keyword evidence="4" id="KW-1185">Reference proteome</keyword>
<protein>
    <submittedName>
        <fullName evidence="2">Uncharacterized protein</fullName>
    </submittedName>
</protein>
<evidence type="ECO:0000313" key="3">
    <source>
        <dbReference type="EMBL" id="QCD86671.1"/>
    </source>
</evidence>
<reference evidence="2 4" key="1">
    <citation type="submission" date="2019-04" db="EMBL/GenBank/DDBJ databases">
        <title>An improved genome assembly and genetic linkage map for asparagus bean, Vigna unguiculata ssp. sesquipedialis.</title>
        <authorList>
            <person name="Xia Q."/>
            <person name="Zhang R."/>
            <person name="Dong Y."/>
        </authorList>
    </citation>
    <scope>NUCLEOTIDE SEQUENCE [LARGE SCALE GENOMIC DNA]</scope>
    <source>
        <tissue evidence="2">Leaf</tissue>
    </source>
</reference>
<feature type="region of interest" description="Disordered" evidence="1">
    <location>
        <begin position="67"/>
        <end position="92"/>
    </location>
</feature>
<dbReference type="EMBL" id="CP039347">
    <property type="protein sequence ID" value="QCD86671.1"/>
    <property type="molecule type" value="Genomic_DNA"/>
</dbReference>
<evidence type="ECO:0000313" key="4">
    <source>
        <dbReference type="Proteomes" id="UP000501690"/>
    </source>
</evidence>
<evidence type="ECO:0000313" key="2">
    <source>
        <dbReference type="EMBL" id="QCD86670.1"/>
    </source>
</evidence>
<dbReference type="AlphaFoldDB" id="A0A4D6LDX2"/>
<dbReference type="EMBL" id="CP039347">
    <property type="protein sequence ID" value="QCD86670.1"/>
    <property type="molecule type" value="Genomic_DNA"/>
</dbReference>
<dbReference type="Proteomes" id="UP000501690">
    <property type="component" value="Linkage Group LG3"/>
</dbReference>
<sequence length="92" mass="10524">MSTTSSLPTKSGPRRDNHIAIAAYPHRRRLEPMALLLFLLGRAIADGFATERDHTPLLDLRLDMTHSNTQSRGCHDQDRQPAVTSQRHRRRQ</sequence>
<evidence type="ECO:0000256" key="1">
    <source>
        <dbReference type="SAM" id="MobiDB-lite"/>
    </source>
</evidence>
<proteinExistence type="predicted"/>
<name>A0A4D6LDX2_VIGUN</name>
<accession>A0A4D6LDX2</accession>
<gene>
    <name evidence="2" type="ORF">DEO72_LG3g1194</name>
    <name evidence="3" type="ORF">DEO72_LG3g1195</name>
</gene>